<dbReference type="AlphaFoldDB" id="A0A9Q9EGI7"/>
<sequence length="203" mass="22676">MRFRGAASFNSLSCPGTRANIVFGDTNPLSEIHANHVHARLMGSLSASTRPKRLSSVGDQLERGDTDESEGVLEFSNWGDETEEACRVDIDLAKLAHVLQHEKGCPSLWRRMNKKEFAKYQKSKGRNVSLQEESGRCWSQAWEVEVIITVVEVRVWENNNIGVAGGRPWWVCRDEMNLINDNFDASFSICRAPVVNGLLSSGP</sequence>
<evidence type="ECO:0000313" key="2">
    <source>
        <dbReference type="Proteomes" id="UP001056384"/>
    </source>
</evidence>
<organism evidence="1 2">
    <name type="scientific">Septoria linicola</name>
    <dbReference type="NCBI Taxonomy" id="215465"/>
    <lineage>
        <taxon>Eukaryota</taxon>
        <taxon>Fungi</taxon>
        <taxon>Dikarya</taxon>
        <taxon>Ascomycota</taxon>
        <taxon>Pezizomycotina</taxon>
        <taxon>Dothideomycetes</taxon>
        <taxon>Dothideomycetidae</taxon>
        <taxon>Mycosphaerellales</taxon>
        <taxon>Mycosphaerellaceae</taxon>
        <taxon>Septoria</taxon>
    </lineage>
</organism>
<evidence type="ECO:0000313" key="1">
    <source>
        <dbReference type="EMBL" id="USW48959.1"/>
    </source>
</evidence>
<protein>
    <submittedName>
        <fullName evidence="1">Uncharacterized protein</fullName>
    </submittedName>
</protein>
<dbReference type="EMBL" id="CP099419">
    <property type="protein sequence ID" value="USW48959.1"/>
    <property type="molecule type" value="Genomic_DNA"/>
</dbReference>
<gene>
    <name evidence="1" type="ORF">Slin15195_G022780</name>
</gene>
<accession>A0A9Q9EGI7</accession>
<name>A0A9Q9EGI7_9PEZI</name>
<keyword evidence="2" id="KW-1185">Reference proteome</keyword>
<dbReference type="Proteomes" id="UP001056384">
    <property type="component" value="Chromosome 2"/>
</dbReference>
<proteinExistence type="predicted"/>
<reference evidence="1" key="1">
    <citation type="submission" date="2022-06" db="EMBL/GenBank/DDBJ databases">
        <title>Complete genome sequences of two strains of the flax pathogen Septoria linicola.</title>
        <authorList>
            <person name="Lapalu N."/>
            <person name="Simon A."/>
            <person name="Demenou B."/>
            <person name="Paumier D."/>
            <person name="Guillot M.-P."/>
            <person name="Gout L."/>
            <person name="Valade R."/>
        </authorList>
    </citation>
    <scope>NUCLEOTIDE SEQUENCE</scope>
    <source>
        <strain evidence="1">SE15195</strain>
    </source>
</reference>